<feature type="transmembrane region" description="Helical" evidence="6">
    <location>
        <begin position="12"/>
        <end position="34"/>
    </location>
</feature>
<evidence type="ECO:0000256" key="1">
    <source>
        <dbReference type="ARBA" id="ARBA00004141"/>
    </source>
</evidence>
<dbReference type="GO" id="GO:0051301">
    <property type="term" value="P:cell division"/>
    <property type="evidence" value="ECO:0007669"/>
    <property type="project" value="InterPro"/>
</dbReference>
<evidence type="ECO:0000256" key="2">
    <source>
        <dbReference type="ARBA" id="ARBA00022692"/>
    </source>
</evidence>
<feature type="transmembrane region" description="Helical" evidence="6">
    <location>
        <begin position="272"/>
        <end position="290"/>
    </location>
</feature>
<feature type="transmembrane region" description="Helical" evidence="6">
    <location>
        <begin position="76"/>
        <end position="95"/>
    </location>
</feature>
<accession>A0A0G0B6V1</accession>
<reference evidence="7 8" key="1">
    <citation type="journal article" date="2015" name="Nature">
        <title>rRNA introns, odd ribosomes, and small enigmatic genomes across a large radiation of phyla.</title>
        <authorList>
            <person name="Brown C.T."/>
            <person name="Hug L.A."/>
            <person name="Thomas B.C."/>
            <person name="Sharon I."/>
            <person name="Castelle C.J."/>
            <person name="Singh A."/>
            <person name="Wilkins M.J."/>
            <person name="Williams K.H."/>
            <person name="Banfield J.F."/>
        </authorList>
    </citation>
    <scope>NUCLEOTIDE SEQUENCE [LARGE SCALE GENOMIC DNA]</scope>
</reference>
<dbReference type="PANTHER" id="PTHR30474">
    <property type="entry name" value="CELL CYCLE PROTEIN"/>
    <property type="match status" value="1"/>
</dbReference>
<evidence type="ECO:0000256" key="4">
    <source>
        <dbReference type="ARBA" id="ARBA00022989"/>
    </source>
</evidence>
<dbReference type="PATRIC" id="fig|1619045.3.peg.234"/>
<protein>
    <submittedName>
        <fullName evidence="7">Rod shape-determining protein RodA</fullName>
    </submittedName>
</protein>
<dbReference type="InterPro" id="IPR001182">
    <property type="entry name" value="FtsW/RodA"/>
</dbReference>
<evidence type="ECO:0000256" key="5">
    <source>
        <dbReference type="ARBA" id="ARBA00023136"/>
    </source>
</evidence>
<dbReference type="InterPro" id="IPR018365">
    <property type="entry name" value="Cell_cycle_FtsW-rel_CS"/>
</dbReference>
<organism evidence="7 8">
    <name type="scientific">Candidatus Magasanikbacteria bacterium GW2011_GWC2_34_16</name>
    <dbReference type="NCBI Taxonomy" id="1619045"/>
    <lineage>
        <taxon>Bacteria</taxon>
        <taxon>Candidatus Magasanikiibacteriota</taxon>
    </lineage>
</organism>
<gene>
    <name evidence="7" type="ORF">UR53_C0002G0070</name>
</gene>
<evidence type="ECO:0000256" key="6">
    <source>
        <dbReference type="SAM" id="Phobius"/>
    </source>
</evidence>
<dbReference type="AlphaFoldDB" id="A0A0G0B6V1"/>
<keyword evidence="4 6" id="KW-1133">Transmembrane helix</keyword>
<feature type="transmembrane region" description="Helical" evidence="6">
    <location>
        <begin position="49"/>
        <end position="69"/>
    </location>
</feature>
<evidence type="ECO:0000313" key="7">
    <source>
        <dbReference type="EMBL" id="KKP59456.1"/>
    </source>
</evidence>
<feature type="transmembrane region" description="Helical" evidence="6">
    <location>
        <begin position="184"/>
        <end position="202"/>
    </location>
</feature>
<feature type="transmembrane region" description="Helical" evidence="6">
    <location>
        <begin position="340"/>
        <end position="361"/>
    </location>
</feature>
<name>A0A0G0B6V1_9BACT</name>
<feature type="transmembrane region" description="Helical" evidence="6">
    <location>
        <begin position="160"/>
        <end position="177"/>
    </location>
</feature>
<comment type="subcellular location">
    <subcellularLocation>
        <location evidence="1">Membrane</location>
        <topology evidence="1">Multi-pass membrane protein</topology>
    </subcellularLocation>
</comment>
<comment type="caution">
    <text evidence="7">The sequence shown here is derived from an EMBL/GenBank/DDBJ whole genome shotgun (WGS) entry which is preliminary data.</text>
</comment>
<dbReference type="GO" id="GO:0015648">
    <property type="term" value="F:lipid-linked peptidoglycan transporter activity"/>
    <property type="evidence" value="ECO:0007669"/>
    <property type="project" value="TreeGrafter"/>
</dbReference>
<keyword evidence="5 6" id="KW-0472">Membrane</keyword>
<proteinExistence type="predicted"/>
<feature type="transmembrane region" description="Helical" evidence="6">
    <location>
        <begin position="138"/>
        <end position="154"/>
    </location>
</feature>
<dbReference type="EMBL" id="LBPO01000002">
    <property type="protein sequence ID" value="KKP59456.1"/>
    <property type="molecule type" value="Genomic_DNA"/>
</dbReference>
<dbReference type="GO" id="GO:0005886">
    <property type="term" value="C:plasma membrane"/>
    <property type="evidence" value="ECO:0007669"/>
    <property type="project" value="TreeGrafter"/>
</dbReference>
<keyword evidence="3" id="KW-0133">Cell shape</keyword>
<dbReference type="GO" id="GO:0032153">
    <property type="term" value="C:cell division site"/>
    <property type="evidence" value="ECO:0007669"/>
    <property type="project" value="TreeGrafter"/>
</dbReference>
<sequence length="364" mass="40036">MFNFSKFSTRSFDWLLLVVVILLMSIGLAAVYSIDLSRGLTLVYFKKQAIAGGIGLVLLFLASTFQYNFYRSYAKLFYLASVILLIGVLVFGSTIRGTRGWFAFAGFSFQPVEVAKVAIILILAYIISSFGRRFERPLFFFGTGMVALLMIGLIMLQPDLGSAMIIGLIWFALMLLVKARRAYIIGLIVVVAVVSVLGWFFFLKDYQKSRVMTFIDPASDPLGAGYNVTQAVIAIGAGQWFGRGLGFGSQSQLRFLPEAQTDFVFSVIGEELGFAGALVTLFLFGILFWRLLRIIRQTDDDFVSAAVSGMLVLFVGQLFVNVGANLGLLPITGITLPFVSYGGSSLMINLLLIGVAESMVVRRY</sequence>
<evidence type="ECO:0000313" key="8">
    <source>
        <dbReference type="Proteomes" id="UP000034927"/>
    </source>
</evidence>
<dbReference type="Proteomes" id="UP000034927">
    <property type="component" value="Unassembled WGS sequence"/>
</dbReference>
<evidence type="ECO:0000256" key="3">
    <source>
        <dbReference type="ARBA" id="ARBA00022960"/>
    </source>
</evidence>
<dbReference type="PANTHER" id="PTHR30474:SF1">
    <property type="entry name" value="PEPTIDOGLYCAN GLYCOSYLTRANSFERASE MRDB"/>
    <property type="match status" value="1"/>
</dbReference>
<dbReference type="GO" id="GO:0008360">
    <property type="term" value="P:regulation of cell shape"/>
    <property type="evidence" value="ECO:0007669"/>
    <property type="project" value="UniProtKB-KW"/>
</dbReference>
<feature type="transmembrane region" description="Helical" evidence="6">
    <location>
        <begin position="302"/>
        <end position="320"/>
    </location>
</feature>
<feature type="transmembrane region" description="Helical" evidence="6">
    <location>
        <begin position="101"/>
        <end position="126"/>
    </location>
</feature>
<keyword evidence="2 6" id="KW-0812">Transmembrane</keyword>
<dbReference type="PROSITE" id="PS00428">
    <property type="entry name" value="FTSW_RODA_SPOVE"/>
    <property type="match status" value="1"/>
</dbReference>
<dbReference type="Pfam" id="PF01098">
    <property type="entry name" value="FTSW_RODA_SPOVE"/>
    <property type="match status" value="1"/>
</dbReference>